<dbReference type="AlphaFoldDB" id="A0A3M2L9I0"/>
<protein>
    <submittedName>
        <fullName evidence="1">WXG100 family type VII secretion target</fullName>
    </submittedName>
</protein>
<proteinExistence type="predicted"/>
<dbReference type="Pfam" id="PF06013">
    <property type="entry name" value="WXG100"/>
    <property type="match status" value="1"/>
</dbReference>
<dbReference type="EMBL" id="RFFH01000002">
    <property type="protein sequence ID" value="RMI34227.1"/>
    <property type="molecule type" value="Genomic_DNA"/>
</dbReference>
<dbReference type="Proteomes" id="UP000279275">
    <property type="component" value="Unassembled WGS sequence"/>
</dbReference>
<dbReference type="InterPro" id="IPR010310">
    <property type="entry name" value="T7SS_ESAT-6-like"/>
</dbReference>
<dbReference type="InterPro" id="IPR036689">
    <property type="entry name" value="ESAT-6-like_sf"/>
</dbReference>
<organism evidence="1 2">
    <name type="scientific">Nocardia stercoris</name>
    <dbReference type="NCBI Taxonomy" id="2483361"/>
    <lineage>
        <taxon>Bacteria</taxon>
        <taxon>Bacillati</taxon>
        <taxon>Actinomycetota</taxon>
        <taxon>Actinomycetes</taxon>
        <taxon>Mycobacteriales</taxon>
        <taxon>Nocardiaceae</taxon>
        <taxon>Nocardia</taxon>
    </lineage>
</organism>
<dbReference type="SUPFAM" id="SSF140453">
    <property type="entry name" value="EsxAB dimer-like"/>
    <property type="match status" value="1"/>
</dbReference>
<gene>
    <name evidence="1" type="ORF">EBN03_07390</name>
</gene>
<keyword evidence="2" id="KW-1185">Reference proteome</keyword>
<reference evidence="1 2" key="1">
    <citation type="submission" date="2018-10" db="EMBL/GenBank/DDBJ databases">
        <title>Isolation from cow dung.</title>
        <authorList>
            <person name="Ling L."/>
        </authorList>
    </citation>
    <scope>NUCLEOTIDE SEQUENCE [LARGE SCALE GENOMIC DNA]</scope>
    <source>
        <strain evidence="1 2">NEAU-LL90</strain>
    </source>
</reference>
<sequence>MGDVRCVIGGPGVARSRVRSRNPAAVSRVRPVRDLLLSRHTFRDGRGSMANAAEFAIVPTDVSDAGKFAQDTATNLIAGIQSADADVKALEATWKGNAARAYIIGWESARAAAVEVLDALTAMGELLGVTVAQLDAQDARNAADIAGFLDLPPL</sequence>
<accession>A0A3M2L9I0</accession>
<dbReference type="Gene3D" id="1.10.287.1060">
    <property type="entry name" value="ESAT-6-like"/>
    <property type="match status" value="1"/>
</dbReference>
<evidence type="ECO:0000313" key="1">
    <source>
        <dbReference type="EMBL" id="RMI34227.1"/>
    </source>
</evidence>
<evidence type="ECO:0000313" key="2">
    <source>
        <dbReference type="Proteomes" id="UP000279275"/>
    </source>
</evidence>
<name>A0A3M2L9I0_9NOCA</name>
<comment type="caution">
    <text evidence="1">The sequence shown here is derived from an EMBL/GenBank/DDBJ whole genome shotgun (WGS) entry which is preliminary data.</text>
</comment>